<dbReference type="EMBL" id="CP038015">
    <property type="protein sequence ID" value="QBP41683.1"/>
    <property type="molecule type" value="Genomic_DNA"/>
</dbReference>
<dbReference type="KEGG" id="panc:E2636_11250"/>
<evidence type="ECO:0000313" key="1">
    <source>
        <dbReference type="EMBL" id="QBP41683.1"/>
    </source>
</evidence>
<evidence type="ECO:0000313" key="2">
    <source>
        <dbReference type="Proteomes" id="UP000294292"/>
    </source>
</evidence>
<keyword evidence="2" id="KW-1185">Reference proteome</keyword>
<dbReference type="OrthoDB" id="2474248at2"/>
<reference evidence="1 2" key="1">
    <citation type="submission" date="2019-03" db="EMBL/GenBank/DDBJ databases">
        <title>Complete genome sequence of Paenisporosarcina antarctica CGMCC 1.6503T.</title>
        <authorList>
            <person name="Rong J.-C."/>
            <person name="Chi N.-Y."/>
            <person name="Zhang Q.-F."/>
        </authorList>
    </citation>
    <scope>NUCLEOTIDE SEQUENCE [LARGE SCALE GENOMIC DNA]</scope>
    <source>
        <strain evidence="1 2">CGMCC 1.6503</strain>
    </source>
</reference>
<dbReference type="Proteomes" id="UP000294292">
    <property type="component" value="Chromosome"/>
</dbReference>
<dbReference type="RefSeq" id="WP_017379405.1">
    <property type="nucleotide sequence ID" value="NZ_CP038015.1"/>
</dbReference>
<gene>
    <name evidence="1" type="ORF">E2636_11250</name>
</gene>
<name>A0A4P6ZZB4_9BACL</name>
<accession>A0A4P6ZZB4</accession>
<dbReference type="InterPro" id="IPR025942">
    <property type="entry name" value="SpoVIF"/>
</dbReference>
<dbReference type="AlphaFoldDB" id="A0A4P6ZZB4"/>
<organism evidence="1 2">
    <name type="scientific">Paenisporosarcina antarctica</name>
    <dbReference type="NCBI Taxonomy" id="417367"/>
    <lineage>
        <taxon>Bacteria</taxon>
        <taxon>Bacillati</taxon>
        <taxon>Bacillota</taxon>
        <taxon>Bacilli</taxon>
        <taxon>Bacillales</taxon>
        <taxon>Caryophanaceae</taxon>
        <taxon>Paenisporosarcina</taxon>
    </lineage>
</organism>
<proteinExistence type="predicted"/>
<protein>
    <submittedName>
        <fullName evidence="1">Sporulation protein</fullName>
    </submittedName>
</protein>
<sequence length="86" mass="9735">MNDSFFKKIEQKTGVSMDEVFALANAIQYADFSDEKQVQKIVRKVSKIAGKPITKDLEEKIVNSVVQKGNKLNLNEIASMMNQKNE</sequence>
<dbReference type="Pfam" id="PF14069">
    <property type="entry name" value="SpoVIF"/>
    <property type="match status" value="1"/>
</dbReference>